<feature type="domain" description="Glycoside hydrolase family 3 C-terminal" evidence="8">
    <location>
        <begin position="512"/>
        <end position="675"/>
    </location>
</feature>
<gene>
    <name evidence="9" type="ORF">ACFFHU_27815</name>
</gene>
<keyword evidence="4 9" id="KW-0378">Hydrolase</keyword>
<dbReference type="InterPro" id="IPR050226">
    <property type="entry name" value="NagZ_Beta-hexosaminidase"/>
</dbReference>
<dbReference type="InterPro" id="IPR036881">
    <property type="entry name" value="Glyco_hydro_3_C_sf"/>
</dbReference>
<dbReference type="InterPro" id="IPR017853">
    <property type="entry name" value="GH"/>
</dbReference>
<comment type="similarity">
    <text evidence="2">Belongs to the glycosyl hydrolase 3 family.</text>
</comment>
<evidence type="ECO:0000313" key="9">
    <source>
        <dbReference type="EMBL" id="MFC0567938.1"/>
    </source>
</evidence>
<dbReference type="Pfam" id="PF00933">
    <property type="entry name" value="Glyco_hydro_3"/>
    <property type="match status" value="1"/>
</dbReference>
<feature type="domain" description="Glycoside hydrolase family 3 N-terminal" evidence="7">
    <location>
        <begin position="136"/>
        <end position="473"/>
    </location>
</feature>
<evidence type="ECO:0000256" key="2">
    <source>
        <dbReference type="ARBA" id="ARBA00005336"/>
    </source>
</evidence>
<dbReference type="InterPro" id="IPR036962">
    <property type="entry name" value="Glyco_hydro_3_N_sf"/>
</dbReference>
<protein>
    <recommendedName>
        <fullName evidence="3">beta-N-acetylhexosaminidase</fullName>
        <ecNumber evidence="3">3.2.1.52</ecNumber>
    </recommendedName>
</protein>
<dbReference type="Proteomes" id="UP001589894">
    <property type="component" value="Unassembled WGS sequence"/>
</dbReference>
<evidence type="ECO:0000256" key="4">
    <source>
        <dbReference type="ARBA" id="ARBA00022801"/>
    </source>
</evidence>
<dbReference type="RefSeq" id="WP_377343316.1">
    <property type="nucleotide sequence ID" value="NZ_JBHLUE010000026.1"/>
</dbReference>
<dbReference type="Gene3D" id="3.20.20.300">
    <property type="entry name" value="Glycoside hydrolase, family 3, N-terminal domain"/>
    <property type="match status" value="1"/>
</dbReference>
<dbReference type="InterPro" id="IPR001764">
    <property type="entry name" value="Glyco_hydro_3_N"/>
</dbReference>
<dbReference type="PANTHER" id="PTHR30480">
    <property type="entry name" value="BETA-HEXOSAMINIDASE-RELATED"/>
    <property type="match status" value="1"/>
</dbReference>
<keyword evidence="10" id="KW-1185">Reference proteome</keyword>
<evidence type="ECO:0000259" key="8">
    <source>
        <dbReference type="Pfam" id="PF01915"/>
    </source>
</evidence>
<evidence type="ECO:0000256" key="3">
    <source>
        <dbReference type="ARBA" id="ARBA00012663"/>
    </source>
</evidence>
<comment type="caution">
    <text evidence="9">The sequence shown here is derived from an EMBL/GenBank/DDBJ whole genome shotgun (WGS) entry which is preliminary data.</text>
</comment>
<dbReference type="SUPFAM" id="SSF51445">
    <property type="entry name" value="(Trans)glycosidases"/>
    <property type="match status" value="1"/>
</dbReference>
<comment type="catalytic activity">
    <reaction evidence="1">
        <text>Hydrolysis of terminal non-reducing N-acetyl-D-hexosamine residues in N-acetyl-beta-D-hexosaminides.</text>
        <dbReference type="EC" id="3.2.1.52"/>
    </reaction>
</comment>
<dbReference type="EC" id="3.2.1.52" evidence="3"/>
<dbReference type="Pfam" id="PF01915">
    <property type="entry name" value="Glyco_hydro_3_C"/>
    <property type="match status" value="1"/>
</dbReference>
<evidence type="ECO:0000256" key="1">
    <source>
        <dbReference type="ARBA" id="ARBA00001231"/>
    </source>
</evidence>
<dbReference type="PANTHER" id="PTHR30480:SF13">
    <property type="entry name" value="BETA-HEXOSAMINIDASE"/>
    <property type="match status" value="1"/>
</dbReference>
<sequence>MRRVDPRMVGHRWLEDIAMFRRVPVVRASLALAALSGLLISAGASAAAGMSAERSAAAGMLLGRSAAAASIGYRADAGPPGRDGGPEPGGRAAPDGEAGPDGAPGSDGGRPGPGEHPGMGGSVERRVREAMARMSLAEKIGQLFVLQVYGDTATTTNPTDVAANQALYGSDVRNGAELVARYHPGGIIYFTASNNLNNPQQVALLSNGLQRAAKADHGVPVQISTDQEGGFVTRVPPPAVVSPGNMAIGATFDRDLSYSTAASTGTQLRAMGINMDHAPVVDVNTNPRNTADGTRSFGDRTRMVSALGAAAVLGYQTSVAATAKHFPGLGDAEANPDTGIAVVNETREQILRTDIPPFRAAIAAGVKSIMPTAVIVPALDPTGTPALLSRPIITGLLRDTLGYDGVVVTDALRASALADIPQPRVILGAINAGDDELLLPTNPPAAIATVTQAVRDGSLSERRIDESVYRILRMKAELGLFDDPFTTSEAVDSLVGTAADQQTMAEAAHRSITLLRNRAGVLPLPANSGRHVLVTGWGVAAVPGLATQLTGKGLVATPMWTGSPNAGTIRQVVAAARASDVTVVLTNNAWGDTKQQDLVKALLAAGVPVVPVAVGGPYDIAYFRSARTYVAAYGYRDVSLAALANTLVGTEPVGRLPVTIRTPDGKRVIYRYGSGIGYRDCTGPDCPRRSRVGR</sequence>
<dbReference type="Gene3D" id="3.40.50.1700">
    <property type="entry name" value="Glycoside hydrolase family 3 C-terminal domain"/>
    <property type="match status" value="1"/>
</dbReference>
<dbReference type="SUPFAM" id="SSF52279">
    <property type="entry name" value="Beta-D-glucan exohydrolase, C-terminal domain"/>
    <property type="match status" value="1"/>
</dbReference>
<dbReference type="InterPro" id="IPR002772">
    <property type="entry name" value="Glyco_hydro_3_C"/>
</dbReference>
<proteinExistence type="inferred from homology"/>
<feature type="compositionally biased region" description="Gly residues" evidence="6">
    <location>
        <begin position="105"/>
        <end position="121"/>
    </location>
</feature>
<accession>A0ABV6P6Q2</accession>
<feature type="region of interest" description="Disordered" evidence="6">
    <location>
        <begin position="73"/>
        <end position="121"/>
    </location>
</feature>
<dbReference type="EMBL" id="JBHLUE010000026">
    <property type="protein sequence ID" value="MFC0567938.1"/>
    <property type="molecule type" value="Genomic_DNA"/>
</dbReference>
<evidence type="ECO:0000313" key="10">
    <source>
        <dbReference type="Proteomes" id="UP001589894"/>
    </source>
</evidence>
<evidence type="ECO:0000256" key="5">
    <source>
        <dbReference type="ARBA" id="ARBA00023295"/>
    </source>
</evidence>
<name>A0ABV6P6Q2_9ACTN</name>
<evidence type="ECO:0000256" key="6">
    <source>
        <dbReference type="SAM" id="MobiDB-lite"/>
    </source>
</evidence>
<dbReference type="PRINTS" id="PR00133">
    <property type="entry name" value="GLHYDRLASE3"/>
</dbReference>
<evidence type="ECO:0000259" key="7">
    <source>
        <dbReference type="Pfam" id="PF00933"/>
    </source>
</evidence>
<organism evidence="9 10">
    <name type="scientific">Plantactinospora siamensis</name>
    <dbReference type="NCBI Taxonomy" id="555372"/>
    <lineage>
        <taxon>Bacteria</taxon>
        <taxon>Bacillati</taxon>
        <taxon>Actinomycetota</taxon>
        <taxon>Actinomycetes</taxon>
        <taxon>Micromonosporales</taxon>
        <taxon>Micromonosporaceae</taxon>
        <taxon>Plantactinospora</taxon>
    </lineage>
</organism>
<keyword evidence="5" id="KW-0326">Glycosidase</keyword>
<feature type="compositionally biased region" description="Low complexity" evidence="6">
    <location>
        <begin position="89"/>
        <end position="104"/>
    </location>
</feature>
<dbReference type="GO" id="GO:0016787">
    <property type="term" value="F:hydrolase activity"/>
    <property type="evidence" value="ECO:0007669"/>
    <property type="project" value="UniProtKB-KW"/>
</dbReference>
<reference evidence="9 10" key="1">
    <citation type="submission" date="2024-09" db="EMBL/GenBank/DDBJ databases">
        <authorList>
            <person name="Sun Q."/>
            <person name="Mori K."/>
        </authorList>
    </citation>
    <scope>NUCLEOTIDE SEQUENCE [LARGE SCALE GENOMIC DNA]</scope>
    <source>
        <strain evidence="9 10">TBRC 2205</strain>
    </source>
</reference>